<proteinExistence type="predicted"/>
<gene>
    <name evidence="1" type="primary">ORF23330</name>
</gene>
<reference evidence="1" key="1">
    <citation type="submission" date="2014-12" db="EMBL/GenBank/DDBJ databases">
        <title>Insight into the proteome of Arion vulgaris.</title>
        <authorList>
            <person name="Aradska J."/>
            <person name="Bulat T."/>
            <person name="Smidak R."/>
            <person name="Sarate P."/>
            <person name="Gangsoo J."/>
            <person name="Sialana F."/>
            <person name="Bilban M."/>
            <person name="Lubec G."/>
        </authorList>
    </citation>
    <scope>NUCLEOTIDE SEQUENCE</scope>
    <source>
        <tissue evidence="1">Skin</tissue>
    </source>
</reference>
<feature type="non-terminal residue" evidence="1">
    <location>
        <position position="78"/>
    </location>
</feature>
<accession>A0A0B6YEJ7</accession>
<protein>
    <submittedName>
        <fullName evidence="1">Uncharacterized protein</fullName>
    </submittedName>
</protein>
<dbReference type="EMBL" id="HACG01007782">
    <property type="protein sequence ID" value="CEK54647.1"/>
    <property type="molecule type" value="Transcribed_RNA"/>
</dbReference>
<name>A0A0B6YEJ7_9EUPU</name>
<organism evidence="1">
    <name type="scientific">Arion vulgaris</name>
    <dbReference type="NCBI Taxonomy" id="1028688"/>
    <lineage>
        <taxon>Eukaryota</taxon>
        <taxon>Metazoa</taxon>
        <taxon>Spiralia</taxon>
        <taxon>Lophotrochozoa</taxon>
        <taxon>Mollusca</taxon>
        <taxon>Gastropoda</taxon>
        <taxon>Heterobranchia</taxon>
        <taxon>Euthyneura</taxon>
        <taxon>Panpulmonata</taxon>
        <taxon>Eupulmonata</taxon>
        <taxon>Stylommatophora</taxon>
        <taxon>Helicina</taxon>
        <taxon>Arionoidea</taxon>
        <taxon>Arionidae</taxon>
        <taxon>Arion</taxon>
    </lineage>
</organism>
<sequence length="78" mass="9265">MKGVHFLICYQNQHQRNLGRFMVATFFQPVAKGIHADGSHDTLLLLTSRAFYFVIYHFEKLKTFRSIFRLWTSHVYAL</sequence>
<dbReference type="AlphaFoldDB" id="A0A0B6YEJ7"/>
<evidence type="ECO:0000313" key="1">
    <source>
        <dbReference type="EMBL" id="CEK54647.1"/>
    </source>
</evidence>